<keyword evidence="7" id="KW-1185">Reference proteome</keyword>
<keyword evidence="2" id="KW-0804">Transcription</keyword>
<dbReference type="Pfam" id="PF00249">
    <property type="entry name" value="Myb_DNA-binding"/>
    <property type="match status" value="1"/>
</dbReference>
<feature type="compositionally biased region" description="Polar residues" evidence="4">
    <location>
        <begin position="94"/>
        <end position="122"/>
    </location>
</feature>
<dbReference type="PANTHER" id="PTHR31442">
    <property type="entry name" value="HOMEODOMAIN-LIKE SUPERFAMILY PROTEIN-RELATED"/>
    <property type="match status" value="1"/>
</dbReference>
<feature type="region of interest" description="Disordered" evidence="4">
    <location>
        <begin position="348"/>
        <end position="370"/>
    </location>
</feature>
<evidence type="ECO:0000256" key="2">
    <source>
        <dbReference type="ARBA" id="ARBA00023163"/>
    </source>
</evidence>
<dbReference type="FunFam" id="1.10.10.60:FF:000007">
    <property type="entry name" value="Two-component response regulator"/>
    <property type="match status" value="1"/>
</dbReference>
<dbReference type="GO" id="GO:0003677">
    <property type="term" value="F:DNA binding"/>
    <property type="evidence" value="ECO:0007669"/>
    <property type="project" value="InterPro"/>
</dbReference>
<dbReference type="EMBL" id="JABFUD020000022">
    <property type="protein sequence ID" value="KAI5062563.1"/>
    <property type="molecule type" value="Genomic_DNA"/>
</dbReference>
<dbReference type="Proteomes" id="UP000886520">
    <property type="component" value="Chromosome 22"/>
</dbReference>
<gene>
    <name evidence="6" type="ORF">GOP47_0023102</name>
</gene>
<comment type="caution">
    <text evidence="6">The sequence shown here is derived from an EMBL/GenBank/DDBJ whole genome shotgun (WGS) entry which is preliminary data.</text>
</comment>
<evidence type="ECO:0000256" key="1">
    <source>
        <dbReference type="ARBA" id="ARBA00023015"/>
    </source>
</evidence>
<dbReference type="SUPFAM" id="SSF46689">
    <property type="entry name" value="Homeodomain-like"/>
    <property type="match status" value="1"/>
</dbReference>
<evidence type="ECO:0000259" key="5">
    <source>
        <dbReference type="PROSITE" id="PS51294"/>
    </source>
</evidence>
<protein>
    <recommendedName>
        <fullName evidence="5">HTH myb-type domain-containing protein</fullName>
    </recommendedName>
</protein>
<keyword evidence="3" id="KW-0539">Nucleus</keyword>
<evidence type="ECO:0000313" key="7">
    <source>
        <dbReference type="Proteomes" id="UP000886520"/>
    </source>
</evidence>
<dbReference type="NCBIfam" id="TIGR01557">
    <property type="entry name" value="myb_SHAQKYF"/>
    <property type="match status" value="1"/>
</dbReference>
<dbReference type="InterPro" id="IPR044841">
    <property type="entry name" value="LUX/BOA-like"/>
</dbReference>
<dbReference type="InterPro" id="IPR006447">
    <property type="entry name" value="Myb_dom_plants"/>
</dbReference>
<dbReference type="GO" id="GO:0003700">
    <property type="term" value="F:DNA-binding transcription factor activity"/>
    <property type="evidence" value="ECO:0007669"/>
    <property type="project" value="InterPro"/>
</dbReference>
<sequence length="370" mass="39905">MEEEGGGASRSGSANGNDDRVSEWEDGLPSVGDLTPLSQCLISPQLASAFSITSDIPPCRSAADVSRASHSMFSILKNTPSLSSINPPHPSPNAPDTQPHQHPHVNTQAHTHTSPELTSTPRSFLPHSVGDENEARPPVPDDEIDAPAVGSDSSEGPSRHDVDADVEPEEVESAPAALENSIDDPSARTLKRARLVWTPELHKRFIEAVAHLGIKNAVPKTIMQLMNVEGLTRENVASHLQKYRLYLKRMQGLSTEGPTSSDHLFASTPVPPSFTASTRFYAGVPAHPDEMMHVPYSNPHVPMPMGRGHADATNVTGSFAPVDPFACNTYGKPPPPYRFAQGYPKENLGTRENKSASSSHHILRLFPTGK</sequence>
<evidence type="ECO:0000256" key="3">
    <source>
        <dbReference type="ARBA" id="ARBA00023242"/>
    </source>
</evidence>
<keyword evidence="1" id="KW-0805">Transcription regulation</keyword>
<dbReference type="GO" id="GO:0005634">
    <property type="term" value="C:nucleus"/>
    <property type="evidence" value="ECO:0007669"/>
    <property type="project" value="TreeGrafter"/>
</dbReference>
<dbReference type="AlphaFoldDB" id="A0A9D4U6U8"/>
<reference evidence="6" key="1">
    <citation type="submission" date="2021-01" db="EMBL/GenBank/DDBJ databases">
        <title>Adiantum capillus-veneris genome.</title>
        <authorList>
            <person name="Fang Y."/>
            <person name="Liao Q."/>
        </authorList>
    </citation>
    <scope>NUCLEOTIDE SEQUENCE</scope>
    <source>
        <strain evidence="6">H3</strain>
        <tissue evidence="6">Leaf</tissue>
    </source>
</reference>
<dbReference type="InterPro" id="IPR001005">
    <property type="entry name" value="SANT/Myb"/>
</dbReference>
<evidence type="ECO:0000313" key="6">
    <source>
        <dbReference type="EMBL" id="KAI5062563.1"/>
    </source>
</evidence>
<dbReference type="OrthoDB" id="60033at2759"/>
<name>A0A9D4U6U8_ADICA</name>
<feature type="domain" description="HTH myb-type" evidence="5">
    <location>
        <begin position="197"/>
        <end position="248"/>
    </location>
</feature>
<dbReference type="Gene3D" id="1.10.10.60">
    <property type="entry name" value="Homeodomain-like"/>
    <property type="match status" value="1"/>
</dbReference>
<dbReference type="InterPro" id="IPR009057">
    <property type="entry name" value="Homeodomain-like_sf"/>
</dbReference>
<dbReference type="PROSITE" id="PS51294">
    <property type="entry name" value="HTH_MYB"/>
    <property type="match status" value="1"/>
</dbReference>
<dbReference type="InterPro" id="IPR017930">
    <property type="entry name" value="Myb_dom"/>
</dbReference>
<feature type="region of interest" description="Disordered" evidence="4">
    <location>
        <begin position="1"/>
        <end position="36"/>
    </location>
</feature>
<feature type="region of interest" description="Disordered" evidence="4">
    <location>
        <begin position="78"/>
        <end position="185"/>
    </location>
</feature>
<evidence type="ECO:0000256" key="4">
    <source>
        <dbReference type="SAM" id="MobiDB-lite"/>
    </source>
</evidence>
<organism evidence="6 7">
    <name type="scientific">Adiantum capillus-veneris</name>
    <name type="common">Maidenhair fern</name>
    <dbReference type="NCBI Taxonomy" id="13818"/>
    <lineage>
        <taxon>Eukaryota</taxon>
        <taxon>Viridiplantae</taxon>
        <taxon>Streptophyta</taxon>
        <taxon>Embryophyta</taxon>
        <taxon>Tracheophyta</taxon>
        <taxon>Polypodiopsida</taxon>
        <taxon>Polypodiidae</taxon>
        <taxon>Polypodiales</taxon>
        <taxon>Pteridineae</taxon>
        <taxon>Pteridaceae</taxon>
        <taxon>Vittarioideae</taxon>
        <taxon>Adiantum</taxon>
    </lineage>
</organism>
<accession>A0A9D4U6U8</accession>
<proteinExistence type="predicted"/>
<dbReference type="PANTHER" id="PTHR31442:SF21">
    <property type="entry name" value="TRANSCRIPTION FACTOR BOA-RELATED"/>
    <property type="match status" value="1"/>
</dbReference>